<feature type="transmembrane region" description="Helical" evidence="6">
    <location>
        <begin position="242"/>
        <end position="265"/>
    </location>
</feature>
<dbReference type="PANTHER" id="PTHR37693">
    <property type="entry name" value="PHOSPHATIDYLGLYCEROL LYSYLTRANSFERASE"/>
    <property type="match status" value="1"/>
</dbReference>
<evidence type="ECO:0000256" key="5">
    <source>
        <dbReference type="ARBA" id="ARBA00023136"/>
    </source>
</evidence>
<comment type="subcellular location">
    <subcellularLocation>
        <location evidence="1">Cell membrane</location>
        <topology evidence="1">Multi-pass membrane protein</topology>
    </subcellularLocation>
</comment>
<evidence type="ECO:0000256" key="2">
    <source>
        <dbReference type="ARBA" id="ARBA00022475"/>
    </source>
</evidence>
<feature type="transmembrane region" description="Helical" evidence="6">
    <location>
        <begin position="163"/>
        <end position="187"/>
    </location>
</feature>
<reference evidence="7" key="1">
    <citation type="journal article" date="2006" name="Environ. Microbiol.">
        <title>Diversity of polyketide synthase genes from bacteria associated with the marine sponge Pseudoceratina clavata: culture-dependent and culture-independent approaches.</title>
        <authorList>
            <person name="Kim T.K."/>
            <person name="Fuerst J.A."/>
        </authorList>
    </citation>
    <scope>NUCLEOTIDE SEQUENCE</scope>
</reference>
<evidence type="ECO:0000256" key="3">
    <source>
        <dbReference type="ARBA" id="ARBA00022692"/>
    </source>
</evidence>
<dbReference type="InterPro" id="IPR022791">
    <property type="entry name" value="L-PG_synthase/AglD"/>
</dbReference>
<dbReference type="GO" id="GO:0005886">
    <property type="term" value="C:plasma membrane"/>
    <property type="evidence" value="ECO:0007669"/>
    <property type="project" value="UniProtKB-SubCell"/>
</dbReference>
<dbReference type="Pfam" id="PF03706">
    <property type="entry name" value="LPG_synthase_TM"/>
    <property type="match status" value="1"/>
</dbReference>
<keyword evidence="2" id="KW-1003">Cell membrane</keyword>
<keyword evidence="5 6" id="KW-0472">Membrane</keyword>
<feature type="transmembrane region" description="Helical" evidence="6">
    <location>
        <begin position="56"/>
        <end position="75"/>
    </location>
</feature>
<keyword evidence="4 6" id="KW-1133">Transmembrane helix</keyword>
<protein>
    <submittedName>
        <fullName evidence="7">Conserved membrane protein</fullName>
    </submittedName>
</protein>
<feature type="transmembrane region" description="Helical" evidence="6">
    <location>
        <begin position="316"/>
        <end position="340"/>
    </location>
</feature>
<organism evidence="7">
    <name type="scientific">uncultured bacterium 2063G</name>
    <dbReference type="NCBI Taxonomy" id="354262"/>
    <lineage>
        <taxon>Bacteria</taxon>
        <taxon>environmental samples</taxon>
    </lineage>
</organism>
<dbReference type="EMBL" id="DQ228487">
    <property type="protein sequence ID" value="ABB73285.1"/>
    <property type="molecule type" value="Genomic_DNA"/>
</dbReference>
<evidence type="ECO:0000256" key="4">
    <source>
        <dbReference type="ARBA" id="ARBA00022989"/>
    </source>
</evidence>
<dbReference type="AlphaFoldDB" id="Q2Q3Z4"/>
<evidence type="ECO:0000313" key="7">
    <source>
        <dbReference type="EMBL" id="ABB73285.1"/>
    </source>
</evidence>
<name>Q2Q3Z4_9BACT</name>
<keyword evidence="3 6" id="KW-0812">Transmembrane</keyword>
<dbReference type="PANTHER" id="PTHR37693:SF1">
    <property type="entry name" value="INTEGRAL MEMBRANE PROTEIN"/>
    <property type="match status" value="1"/>
</dbReference>
<feature type="transmembrane region" description="Helical" evidence="6">
    <location>
        <begin position="16"/>
        <end position="35"/>
    </location>
</feature>
<sequence>MASPQPSSPIPARSKLIVGTLAFGGLTALGLVALIRWRPPSELDSILARITPGFTVALLALLALDFTLGGLRYRLLLDGRVFSRVSLWHCMRANWANMLLGAITPAQTGGGAAQLYVLCRRGARLSEAILCSLLTFVATLLFFALGGLAALGFLPGEALSRGVLIALAVAVAVIAMLAGLLISAVAAQRRTVRLLRRALNAVSRRGTRVRRWAAAGRRLLSREIDRLASGVRAVASRGKVTLVWVCAATAVLYLNKYFMGFVLAASLQGPVDLSFIGLQLLQHIVLYFSPTPGASGVAEASTGLLMNRVLLAEVTVLWVVGWRLLTTFFGTILGAFVLFAEARRHVDDVRAEERGAAA</sequence>
<evidence type="ECO:0000256" key="6">
    <source>
        <dbReference type="SAM" id="Phobius"/>
    </source>
</evidence>
<feature type="transmembrane region" description="Helical" evidence="6">
    <location>
        <begin position="129"/>
        <end position="151"/>
    </location>
</feature>
<evidence type="ECO:0000256" key="1">
    <source>
        <dbReference type="ARBA" id="ARBA00004651"/>
    </source>
</evidence>
<dbReference type="NCBIfam" id="TIGR00374">
    <property type="entry name" value="flippase-like domain"/>
    <property type="match status" value="1"/>
</dbReference>
<proteinExistence type="predicted"/>
<accession>Q2Q3Z4</accession>